<organism evidence="3 4">
    <name type="scientific">Mycobacteroides chelonae</name>
    <name type="common">Mycobacterium chelonae</name>
    <dbReference type="NCBI Taxonomy" id="1774"/>
    <lineage>
        <taxon>Bacteria</taxon>
        <taxon>Bacillati</taxon>
        <taxon>Actinomycetota</taxon>
        <taxon>Actinomycetes</taxon>
        <taxon>Mycobacteriales</taxon>
        <taxon>Mycobacteriaceae</taxon>
        <taxon>Mycobacteroides</taxon>
    </lineage>
</organism>
<comment type="caution">
    <text evidence="3">The sequence shown here is derived from an EMBL/GenBank/DDBJ whole genome shotgun (WGS) entry which is preliminary data.</text>
</comment>
<feature type="compositionally biased region" description="Basic and acidic residues" evidence="1">
    <location>
        <begin position="83"/>
        <end position="92"/>
    </location>
</feature>
<feature type="compositionally biased region" description="Low complexity" evidence="1">
    <location>
        <begin position="39"/>
        <end position="49"/>
    </location>
</feature>
<dbReference type="AlphaFoldDB" id="A0A1S1LSE1"/>
<feature type="region of interest" description="Disordered" evidence="1">
    <location>
        <begin position="27"/>
        <end position="170"/>
    </location>
</feature>
<dbReference type="RefSeq" id="WP_057969733.1">
    <property type="nucleotide sequence ID" value="NZ_MLII01000034.1"/>
</dbReference>
<reference evidence="3 4" key="1">
    <citation type="submission" date="2016-10" db="EMBL/GenBank/DDBJ databases">
        <title>Evaluation of Human, Veterinary and Environmental Mycobacterium chelonae Isolates by Core Genome Phylogenomic Analysis, Targeted Gene Comparison, and Anti-microbial Susceptibility Patterns: A Tale of Mistaken Identities.</title>
        <authorList>
            <person name="Fogelson S.B."/>
            <person name="Camus A.C."/>
            <person name="Lorenz W."/>
            <person name="Vasireddy R."/>
            <person name="Vasireddy S."/>
            <person name="Smith T."/>
            <person name="Brown-Elliott B.A."/>
            <person name="Wallace R.J.Jr."/>
            <person name="Hasan N.A."/>
            <person name="Reischl U."/>
            <person name="Sanchez S."/>
        </authorList>
    </citation>
    <scope>NUCLEOTIDE SEQUENCE [LARGE SCALE GENOMIC DNA]</scope>
    <source>
        <strain evidence="3 4">15515</strain>
    </source>
</reference>
<proteinExistence type="predicted"/>
<name>A0A1S1LSE1_MYCCH</name>
<gene>
    <name evidence="3" type="ORF">BKG82_01700</name>
</gene>
<feature type="compositionally biased region" description="Pro residues" evidence="1">
    <location>
        <begin position="135"/>
        <end position="145"/>
    </location>
</feature>
<evidence type="ECO:0000256" key="2">
    <source>
        <dbReference type="SAM" id="SignalP"/>
    </source>
</evidence>
<feature type="compositionally biased region" description="Pro residues" evidence="1">
    <location>
        <begin position="153"/>
        <end position="170"/>
    </location>
</feature>
<dbReference type="Proteomes" id="UP000180043">
    <property type="component" value="Unassembled WGS sequence"/>
</dbReference>
<evidence type="ECO:0000256" key="1">
    <source>
        <dbReference type="SAM" id="MobiDB-lite"/>
    </source>
</evidence>
<evidence type="ECO:0000313" key="4">
    <source>
        <dbReference type="Proteomes" id="UP000180043"/>
    </source>
</evidence>
<feature type="compositionally biased region" description="Polar residues" evidence="1">
    <location>
        <begin position="117"/>
        <end position="127"/>
    </location>
</feature>
<accession>A0A1S1LSE1</accession>
<protein>
    <submittedName>
        <fullName evidence="3">Uncharacterized protein</fullName>
    </submittedName>
</protein>
<feature type="signal peptide" evidence="2">
    <location>
        <begin position="1"/>
        <end position="26"/>
    </location>
</feature>
<feature type="compositionally biased region" description="Low complexity" evidence="1">
    <location>
        <begin position="96"/>
        <end position="109"/>
    </location>
</feature>
<sequence length="170" mass="16442">MDAAKLFVAGVIVAGATLTLSVPAIADPGVPGPAPGPSTPDAAAAATGPLGPPPPPPAQPAVPEIANPTYGSGSSGPLGTIRDLWHQAHDGPLDTPEGVAGRPAGAGPAPQLPPGYISTNAPESSNPGRIRDPYAPAPSGPPLPPGYTSLKDPAPPGYEPAPPAQGSPAP</sequence>
<feature type="chain" id="PRO_5010280198" evidence="2">
    <location>
        <begin position="27"/>
        <end position="170"/>
    </location>
</feature>
<dbReference type="EMBL" id="MLIQ01000006">
    <property type="protein sequence ID" value="OHU60826.1"/>
    <property type="molecule type" value="Genomic_DNA"/>
</dbReference>
<keyword evidence="2" id="KW-0732">Signal</keyword>
<evidence type="ECO:0000313" key="3">
    <source>
        <dbReference type="EMBL" id="OHU60826.1"/>
    </source>
</evidence>
<feature type="compositionally biased region" description="Pro residues" evidence="1">
    <location>
        <begin position="50"/>
        <end position="60"/>
    </location>
</feature>